<evidence type="ECO:0000313" key="1">
    <source>
        <dbReference type="EMBL" id="ALG85023.1"/>
    </source>
</evidence>
<protein>
    <submittedName>
        <fullName evidence="1">Uncharacterized protein</fullName>
    </submittedName>
</protein>
<keyword evidence="2" id="KW-1185">Reference proteome</keyword>
<dbReference type="STRING" id="1136941.ACH46_11665"/>
<dbReference type="Proteomes" id="UP000063789">
    <property type="component" value="Chromosome"/>
</dbReference>
<proteinExistence type="predicted"/>
<dbReference type="AlphaFoldDB" id="A0A0N7FUQ6"/>
<accession>A0A0N7FUQ6</accession>
<sequence length="255" mass="28383">MTEREHWEVDAPPGGWAHPWPLAVEVARALPEFSWTLVGGLMVQVHAARIGLPHRPTDDVDVVLHIETNAITYGGARARLEELGFTLRRPNDRDGFAHRFERGKDVVDVMVADHLKTQLEVMGHRVFKVPGGTGALQRTVNVTVHVGDEEIRFSLPSIIAALGLKGAAYTADSWDVERHLRDAAVLACCIDDPEAVAEQVQGSDRGRIRKLWLELKNPRHLVWLLIEDQELREDGYHALSDLVELLLGAEEAASE</sequence>
<reference evidence="2" key="1">
    <citation type="submission" date="2015-06" db="EMBL/GenBank/DDBJ databases">
        <title>Complete genome sequence and metabolic analysis of phthalate degradation pathway in Gordonia sp. QH-11.</title>
        <authorList>
            <person name="Jin D."/>
            <person name="Kong X."/>
            <person name="Bai Z."/>
        </authorList>
    </citation>
    <scope>NUCLEOTIDE SEQUENCE [LARGE SCALE GENOMIC DNA]</scope>
    <source>
        <strain evidence="2">QH-11</strain>
    </source>
</reference>
<evidence type="ECO:0000313" key="2">
    <source>
        <dbReference type="Proteomes" id="UP000063789"/>
    </source>
</evidence>
<dbReference type="RefSeq" id="WP_226995596.1">
    <property type="nucleotide sequence ID" value="NZ_CP011853.1"/>
</dbReference>
<name>A0A0N7FUQ6_9ACTN</name>
<dbReference type="KEGG" id="goq:ACH46_11665"/>
<organism evidence="1 2">
    <name type="scientific">Gordonia phthalatica</name>
    <dbReference type="NCBI Taxonomy" id="1136941"/>
    <lineage>
        <taxon>Bacteria</taxon>
        <taxon>Bacillati</taxon>
        <taxon>Actinomycetota</taxon>
        <taxon>Actinomycetes</taxon>
        <taxon>Mycobacteriales</taxon>
        <taxon>Gordoniaceae</taxon>
        <taxon>Gordonia</taxon>
    </lineage>
</organism>
<dbReference type="PATRIC" id="fig|1136941.3.peg.2380"/>
<gene>
    <name evidence="1" type="ORF">ACH46_11665</name>
</gene>
<reference evidence="1 2" key="2">
    <citation type="journal article" date="2017" name="Int. J. Syst. Evol. Microbiol.">
        <title>Gordonia phthalatica sp. nov., a di-n-butyl phthalate-degrading bacterium isolated from activated sludge.</title>
        <authorList>
            <person name="Jin D."/>
            <person name="Kong X."/>
            <person name="Jia M."/>
            <person name="Yu X."/>
            <person name="Wang X."/>
            <person name="Zhuang X."/>
            <person name="Deng Y."/>
            <person name="Bai Z."/>
        </authorList>
    </citation>
    <scope>NUCLEOTIDE SEQUENCE [LARGE SCALE GENOMIC DNA]</scope>
    <source>
        <strain evidence="1 2">QH-11</strain>
    </source>
</reference>
<dbReference type="EMBL" id="CP011853">
    <property type="protein sequence ID" value="ALG85023.1"/>
    <property type="molecule type" value="Genomic_DNA"/>
</dbReference>